<protein>
    <recommendedName>
        <fullName evidence="3">Secreted protein</fullName>
    </recommendedName>
</protein>
<keyword evidence="2" id="KW-1185">Reference proteome</keyword>
<evidence type="ECO:0000313" key="1">
    <source>
        <dbReference type="EMBL" id="CAL1367577.1"/>
    </source>
</evidence>
<organism evidence="1 2">
    <name type="scientific">Linum trigynum</name>
    <dbReference type="NCBI Taxonomy" id="586398"/>
    <lineage>
        <taxon>Eukaryota</taxon>
        <taxon>Viridiplantae</taxon>
        <taxon>Streptophyta</taxon>
        <taxon>Embryophyta</taxon>
        <taxon>Tracheophyta</taxon>
        <taxon>Spermatophyta</taxon>
        <taxon>Magnoliopsida</taxon>
        <taxon>eudicotyledons</taxon>
        <taxon>Gunneridae</taxon>
        <taxon>Pentapetalae</taxon>
        <taxon>rosids</taxon>
        <taxon>fabids</taxon>
        <taxon>Malpighiales</taxon>
        <taxon>Linaceae</taxon>
        <taxon>Linum</taxon>
    </lineage>
</organism>
<evidence type="ECO:0008006" key="3">
    <source>
        <dbReference type="Google" id="ProtNLM"/>
    </source>
</evidence>
<evidence type="ECO:0000313" key="2">
    <source>
        <dbReference type="Proteomes" id="UP001497516"/>
    </source>
</evidence>
<dbReference type="Proteomes" id="UP001497516">
    <property type="component" value="Chromosome 2"/>
</dbReference>
<accession>A0AAV2D523</accession>
<proteinExistence type="predicted"/>
<dbReference type="AlphaFoldDB" id="A0AAV2D523"/>
<gene>
    <name evidence="1" type="ORF">LTRI10_LOCUS11172</name>
</gene>
<reference evidence="1 2" key="1">
    <citation type="submission" date="2024-04" db="EMBL/GenBank/DDBJ databases">
        <authorList>
            <person name="Fracassetti M."/>
        </authorList>
    </citation>
    <scope>NUCLEOTIDE SEQUENCE [LARGE SCALE GENOMIC DNA]</scope>
</reference>
<sequence>MIFVHRLLHVKNFVNVHHAHIIAILRWVRLLSYTVVYILVVDCQWDVQFESKYSRRFGSPTHCRRRCSCSRMAMAAVVSLVFSVAR</sequence>
<dbReference type="EMBL" id="OZ034815">
    <property type="protein sequence ID" value="CAL1367577.1"/>
    <property type="molecule type" value="Genomic_DNA"/>
</dbReference>
<name>A0AAV2D523_9ROSI</name>